<dbReference type="CDD" id="cd00221">
    <property type="entry name" value="Vsr"/>
    <property type="match status" value="1"/>
</dbReference>
<gene>
    <name evidence="7" type="ORF">RMCN_1599</name>
</gene>
<dbReference type="SUPFAM" id="SSF52980">
    <property type="entry name" value="Restriction endonuclease-like"/>
    <property type="match status" value="1"/>
</dbReference>
<dbReference type="RefSeq" id="WP_409366042.1">
    <property type="nucleotide sequence ID" value="NZ_BCTA01000023.1"/>
</dbReference>
<evidence type="ECO:0000256" key="4">
    <source>
        <dbReference type="ARBA" id="ARBA00022801"/>
    </source>
</evidence>
<keyword evidence="2 7" id="KW-0255">Endonuclease</keyword>
<dbReference type="Gene3D" id="3.40.960.10">
    <property type="entry name" value="VSR Endonuclease"/>
    <property type="match status" value="1"/>
</dbReference>
<keyword evidence="4" id="KW-0378">Hydrolase</keyword>
<evidence type="ECO:0000256" key="3">
    <source>
        <dbReference type="ARBA" id="ARBA00022763"/>
    </source>
</evidence>
<organism evidence="7 8">
    <name type="scientific">Mycolicibacterium novocastrense</name>
    <name type="common">Mycobacterium novocastrense</name>
    <dbReference type="NCBI Taxonomy" id="59813"/>
    <lineage>
        <taxon>Bacteria</taxon>
        <taxon>Bacillati</taxon>
        <taxon>Actinomycetota</taxon>
        <taxon>Actinomycetes</taxon>
        <taxon>Mycobacteriales</taxon>
        <taxon>Mycobacteriaceae</taxon>
        <taxon>Mycolicibacterium</taxon>
    </lineage>
</organism>
<evidence type="ECO:0000313" key="8">
    <source>
        <dbReference type="Proteomes" id="UP000069773"/>
    </source>
</evidence>
<dbReference type="EMBL" id="BCTA01000023">
    <property type="protein sequence ID" value="GAT08466.1"/>
    <property type="molecule type" value="Genomic_DNA"/>
</dbReference>
<sequence>MNDRVRVTTPTGSAPNYVTSPGRSRNMAGIRRCDTRPEIVLRRALHRLGLRFRKDFPVRIGSKTIRPDIVFTKRRVAVFVDGCFWHSCPEHGRRPTVNDEYWGPKLARNMARDQEQTFLLKQEGWSVLRFWEHEDPLSAADRVAQYARKAYRADEAPG</sequence>
<evidence type="ECO:0000256" key="1">
    <source>
        <dbReference type="ARBA" id="ARBA00022722"/>
    </source>
</evidence>
<reference evidence="7 8" key="1">
    <citation type="journal article" date="2016" name="Genome Announc.">
        <title>Draft Genome Sequences of Five Rapidly Growing Mycobacterium Species, M. thermoresistibile, M. fortuitum subsp. acetamidolyticum, M. canariasense, M. brisbanense, and M. novocastrense.</title>
        <authorList>
            <person name="Katahira K."/>
            <person name="Ogura Y."/>
            <person name="Gotoh Y."/>
            <person name="Hayashi T."/>
        </authorList>
    </citation>
    <scope>NUCLEOTIDE SEQUENCE [LARGE SCALE GENOMIC DNA]</scope>
    <source>
        <strain evidence="7 8">JCM18114</strain>
    </source>
</reference>
<dbReference type="GO" id="GO:0004519">
    <property type="term" value="F:endonuclease activity"/>
    <property type="evidence" value="ECO:0007669"/>
    <property type="project" value="UniProtKB-KW"/>
</dbReference>
<keyword evidence="8" id="KW-1185">Reference proteome</keyword>
<evidence type="ECO:0000256" key="6">
    <source>
        <dbReference type="ARBA" id="ARBA00029466"/>
    </source>
</evidence>
<name>A0ABQ0KGY3_MYCNV</name>
<comment type="similarity">
    <text evidence="6">Belongs to the Vsr family.</text>
</comment>
<keyword evidence="3" id="KW-0227">DNA damage</keyword>
<comment type="caution">
    <text evidence="7">The sequence shown here is derived from an EMBL/GenBank/DDBJ whole genome shotgun (WGS) entry which is preliminary data.</text>
</comment>
<keyword evidence="5" id="KW-0234">DNA repair</keyword>
<accession>A0ABQ0KGY3</accession>
<dbReference type="NCBIfam" id="TIGR00632">
    <property type="entry name" value="vsr"/>
    <property type="match status" value="1"/>
</dbReference>
<evidence type="ECO:0000313" key="7">
    <source>
        <dbReference type="EMBL" id="GAT08466.1"/>
    </source>
</evidence>
<dbReference type="Pfam" id="PF03852">
    <property type="entry name" value="Vsr"/>
    <property type="match status" value="1"/>
</dbReference>
<dbReference type="InterPro" id="IPR011335">
    <property type="entry name" value="Restrct_endonuc-II-like"/>
</dbReference>
<proteinExistence type="inferred from homology"/>
<keyword evidence="1" id="KW-0540">Nuclease</keyword>
<protein>
    <submittedName>
        <fullName evidence="7">DNA mismatch endonuclease, patch repair protein</fullName>
    </submittedName>
</protein>
<evidence type="ECO:0000256" key="2">
    <source>
        <dbReference type="ARBA" id="ARBA00022759"/>
    </source>
</evidence>
<dbReference type="InterPro" id="IPR004603">
    <property type="entry name" value="DNA_mismatch_endonuc_vsr"/>
</dbReference>
<evidence type="ECO:0000256" key="5">
    <source>
        <dbReference type="ARBA" id="ARBA00023204"/>
    </source>
</evidence>
<dbReference type="Proteomes" id="UP000069773">
    <property type="component" value="Unassembled WGS sequence"/>
</dbReference>